<evidence type="ECO:0000256" key="1">
    <source>
        <dbReference type="SAM" id="MobiDB-lite"/>
    </source>
</evidence>
<protein>
    <submittedName>
        <fullName evidence="2">Uncharacterized protein</fullName>
    </submittedName>
</protein>
<dbReference type="EMBL" id="JACIJG010000026">
    <property type="protein sequence ID" value="MBB5704256.1"/>
    <property type="molecule type" value="Genomic_DNA"/>
</dbReference>
<comment type="caution">
    <text evidence="2">The sequence shown here is derived from an EMBL/GenBank/DDBJ whole genome shotgun (WGS) entry which is preliminary data.</text>
</comment>
<sequence length="49" mass="5104">MRKVAPMDLEKVTGGVAQTPDRWTGEDGKGGCLTNEPGKALAAGSQARF</sequence>
<accession>A0A7W9B1D9</accession>
<dbReference type="Proteomes" id="UP000555546">
    <property type="component" value="Unassembled WGS sequence"/>
</dbReference>
<evidence type="ECO:0000313" key="2">
    <source>
        <dbReference type="EMBL" id="MBB5704256.1"/>
    </source>
</evidence>
<organism evidence="2 3">
    <name type="scientific">Brucella daejeonensis</name>
    <dbReference type="NCBI Taxonomy" id="659015"/>
    <lineage>
        <taxon>Bacteria</taxon>
        <taxon>Pseudomonadati</taxon>
        <taxon>Pseudomonadota</taxon>
        <taxon>Alphaproteobacteria</taxon>
        <taxon>Hyphomicrobiales</taxon>
        <taxon>Brucellaceae</taxon>
        <taxon>Brucella/Ochrobactrum group</taxon>
        <taxon>Brucella</taxon>
    </lineage>
</organism>
<name>A0A7W9B1D9_9HYPH</name>
<proteinExistence type="predicted"/>
<dbReference type="RefSeq" id="WP_183657413.1">
    <property type="nucleotide sequence ID" value="NZ_JACIJG010000026.1"/>
</dbReference>
<feature type="region of interest" description="Disordered" evidence="1">
    <location>
        <begin position="16"/>
        <end position="49"/>
    </location>
</feature>
<evidence type="ECO:0000313" key="3">
    <source>
        <dbReference type="Proteomes" id="UP000555546"/>
    </source>
</evidence>
<dbReference type="AlphaFoldDB" id="A0A7W9B1D9"/>
<gene>
    <name evidence="2" type="ORF">FHS76_004173</name>
</gene>
<reference evidence="2 3" key="1">
    <citation type="submission" date="2020-08" db="EMBL/GenBank/DDBJ databases">
        <title>Genomic Encyclopedia of Type Strains, Phase IV (KMG-IV): sequencing the most valuable type-strain genomes for metagenomic binning, comparative biology and taxonomic classification.</title>
        <authorList>
            <person name="Goeker M."/>
        </authorList>
    </citation>
    <scope>NUCLEOTIDE SEQUENCE [LARGE SCALE GENOMIC DNA]</scope>
    <source>
        <strain evidence="2 3">DSM 26944</strain>
    </source>
</reference>
<keyword evidence="3" id="KW-1185">Reference proteome</keyword>